<evidence type="ECO:0000256" key="2">
    <source>
        <dbReference type="ARBA" id="ARBA00022692"/>
    </source>
</evidence>
<dbReference type="InterPro" id="IPR032808">
    <property type="entry name" value="DoxX"/>
</dbReference>
<gene>
    <name evidence="6" type="ORF">H7C18_31205</name>
</gene>
<name>A0A7X0SSV3_9BACL</name>
<keyword evidence="2 5" id="KW-0812">Transmembrane</keyword>
<dbReference type="EMBL" id="JACJVO010000048">
    <property type="protein sequence ID" value="MBB6735386.1"/>
    <property type="molecule type" value="Genomic_DNA"/>
</dbReference>
<evidence type="ECO:0000256" key="3">
    <source>
        <dbReference type="ARBA" id="ARBA00022989"/>
    </source>
</evidence>
<dbReference type="AlphaFoldDB" id="A0A7X0SSV3"/>
<evidence type="ECO:0000256" key="5">
    <source>
        <dbReference type="SAM" id="Phobius"/>
    </source>
</evidence>
<keyword evidence="7" id="KW-1185">Reference proteome</keyword>
<comment type="subcellular location">
    <subcellularLocation>
        <location evidence="1">Membrane</location>
        <topology evidence="1">Multi-pass membrane protein</topology>
    </subcellularLocation>
</comment>
<dbReference type="Pfam" id="PF13564">
    <property type="entry name" value="DoxX_2"/>
    <property type="match status" value="1"/>
</dbReference>
<accession>A0A7X0SSV3</accession>
<comment type="caution">
    <text evidence="6">The sequence shown here is derived from an EMBL/GenBank/DDBJ whole genome shotgun (WGS) entry which is preliminary data.</text>
</comment>
<keyword evidence="3 5" id="KW-1133">Transmembrane helix</keyword>
<evidence type="ECO:0000256" key="1">
    <source>
        <dbReference type="ARBA" id="ARBA00004141"/>
    </source>
</evidence>
<reference evidence="6 7" key="1">
    <citation type="submission" date="2020-08" db="EMBL/GenBank/DDBJ databases">
        <title>Cohnella phylogeny.</title>
        <authorList>
            <person name="Dunlap C."/>
        </authorList>
    </citation>
    <scope>NUCLEOTIDE SEQUENCE [LARGE SCALE GENOMIC DNA]</scope>
    <source>
        <strain evidence="6 7">CBP 2801</strain>
    </source>
</reference>
<proteinExistence type="predicted"/>
<feature type="transmembrane region" description="Helical" evidence="5">
    <location>
        <begin position="69"/>
        <end position="87"/>
    </location>
</feature>
<protein>
    <submittedName>
        <fullName evidence="6">DoxX family protein</fullName>
    </submittedName>
</protein>
<evidence type="ECO:0000313" key="7">
    <source>
        <dbReference type="Proteomes" id="UP000564644"/>
    </source>
</evidence>
<organism evidence="6 7">
    <name type="scientific">Cohnella zeiphila</name>
    <dbReference type="NCBI Taxonomy" id="2761120"/>
    <lineage>
        <taxon>Bacteria</taxon>
        <taxon>Bacillati</taxon>
        <taxon>Bacillota</taxon>
        <taxon>Bacilli</taxon>
        <taxon>Bacillales</taxon>
        <taxon>Paenibacillaceae</taxon>
        <taxon>Cohnella</taxon>
    </lineage>
</organism>
<sequence length="121" mass="12960">MTIVSIVVQSLLVAYYVFSGSAKVAGAKYWTDMFAHLGLPQWFRVVTGFVQLLGAAALVVGYWYAGANAWAGIWLGITMLAAFFVHVNAKDPIGKSSPALVFAVLNAVVISLNASDMTNLF</sequence>
<dbReference type="GO" id="GO:0016020">
    <property type="term" value="C:membrane"/>
    <property type="evidence" value="ECO:0007669"/>
    <property type="project" value="UniProtKB-SubCell"/>
</dbReference>
<feature type="transmembrane region" description="Helical" evidence="5">
    <location>
        <begin position="42"/>
        <end position="63"/>
    </location>
</feature>
<feature type="transmembrane region" description="Helical" evidence="5">
    <location>
        <begin position="99"/>
        <end position="115"/>
    </location>
</feature>
<feature type="transmembrane region" description="Helical" evidence="5">
    <location>
        <begin position="6"/>
        <end position="30"/>
    </location>
</feature>
<dbReference type="Proteomes" id="UP000564644">
    <property type="component" value="Unassembled WGS sequence"/>
</dbReference>
<evidence type="ECO:0000313" key="6">
    <source>
        <dbReference type="EMBL" id="MBB6735386.1"/>
    </source>
</evidence>
<evidence type="ECO:0000256" key="4">
    <source>
        <dbReference type="ARBA" id="ARBA00023136"/>
    </source>
</evidence>
<keyword evidence="4 5" id="KW-0472">Membrane</keyword>
<dbReference type="RefSeq" id="WP_185133042.1">
    <property type="nucleotide sequence ID" value="NZ_JACJVO010000048.1"/>
</dbReference>